<evidence type="ECO:0000256" key="1">
    <source>
        <dbReference type="ARBA" id="ARBA00008563"/>
    </source>
</evidence>
<dbReference type="GO" id="GO:0003735">
    <property type="term" value="F:structural constituent of ribosome"/>
    <property type="evidence" value="ECO:0007669"/>
    <property type="project" value="InterPro"/>
</dbReference>
<dbReference type="InterPro" id="IPR028909">
    <property type="entry name" value="bL21-like"/>
</dbReference>
<dbReference type="GO" id="GO:0005840">
    <property type="term" value="C:ribosome"/>
    <property type="evidence" value="ECO:0007669"/>
    <property type="project" value="UniProtKB-KW"/>
</dbReference>
<dbReference type="InterPro" id="IPR001787">
    <property type="entry name" value="Ribosomal_bL21"/>
</dbReference>
<dbReference type="GO" id="GO:0019843">
    <property type="term" value="F:rRNA binding"/>
    <property type="evidence" value="ECO:0007669"/>
    <property type="project" value="UniProtKB-UniRule"/>
</dbReference>
<comment type="similarity">
    <text evidence="1 4 5">Belongs to the bacterial ribosomal protein bL21 family.</text>
</comment>
<comment type="caution">
    <text evidence="6">The sequence shown here is derived from an EMBL/GenBank/DDBJ whole genome shotgun (WGS) entry which is preliminary data.</text>
</comment>
<dbReference type="Pfam" id="PF00829">
    <property type="entry name" value="Ribosomal_L21p"/>
    <property type="match status" value="1"/>
</dbReference>
<gene>
    <name evidence="4" type="primary">rplU</name>
    <name evidence="6" type="ORF">A2970_02665</name>
</gene>
<keyword evidence="4 5" id="KW-0699">rRNA-binding</keyword>
<comment type="function">
    <text evidence="4 5">This protein binds to 23S rRNA in the presence of protein L20.</text>
</comment>
<dbReference type="PANTHER" id="PTHR21349">
    <property type="entry name" value="50S RIBOSOMAL PROTEIN L21"/>
    <property type="match status" value="1"/>
</dbReference>
<dbReference type="STRING" id="1802069.A2970_02665"/>
<comment type="subunit">
    <text evidence="4">Part of the 50S ribosomal subunit. Contacts protein L20.</text>
</comment>
<evidence type="ECO:0000313" key="7">
    <source>
        <dbReference type="Proteomes" id="UP000178857"/>
    </source>
</evidence>
<evidence type="ECO:0000256" key="2">
    <source>
        <dbReference type="ARBA" id="ARBA00022980"/>
    </source>
</evidence>
<evidence type="ECO:0000256" key="3">
    <source>
        <dbReference type="ARBA" id="ARBA00023274"/>
    </source>
</evidence>
<dbReference type="GO" id="GO:1990904">
    <property type="term" value="C:ribonucleoprotein complex"/>
    <property type="evidence" value="ECO:0007669"/>
    <property type="project" value="UniProtKB-KW"/>
</dbReference>
<evidence type="ECO:0000313" key="6">
    <source>
        <dbReference type="EMBL" id="OGK52707.1"/>
    </source>
</evidence>
<evidence type="ECO:0000256" key="4">
    <source>
        <dbReference type="HAMAP-Rule" id="MF_01363"/>
    </source>
</evidence>
<proteinExistence type="inferred from homology"/>
<dbReference type="Proteomes" id="UP000178857">
    <property type="component" value="Unassembled WGS sequence"/>
</dbReference>
<dbReference type="GO" id="GO:0006412">
    <property type="term" value="P:translation"/>
    <property type="evidence" value="ECO:0007669"/>
    <property type="project" value="UniProtKB-UniRule"/>
</dbReference>
<keyword evidence="2 4" id="KW-0689">Ribosomal protein</keyword>
<dbReference type="GO" id="GO:0005737">
    <property type="term" value="C:cytoplasm"/>
    <property type="evidence" value="ECO:0007669"/>
    <property type="project" value="UniProtKB-ARBA"/>
</dbReference>
<evidence type="ECO:0000256" key="5">
    <source>
        <dbReference type="RuleBase" id="RU000562"/>
    </source>
</evidence>
<dbReference type="AlphaFoldDB" id="A0A1F7JAR6"/>
<dbReference type="NCBIfam" id="TIGR00061">
    <property type="entry name" value="L21"/>
    <property type="match status" value="1"/>
</dbReference>
<organism evidence="6 7">
    <name type="scientific">Candidatus Roizmanbacteria bacterium RIFCSPLOWO2_01_FULL_44_13</name>
    <dbReference type="NCBI Taxonomy" id="1802069"/>
    <lineage>
        <taxon>Bacteria</taxon>
        <taxon>Candidatus Roizmaniibacteriota</taxon>
    </lineage>
</organism>
<keyword evidence="4 5" id="KW-0694">RNA-binding</keyword>
<keyword evidence="3 4" id="KW-0687">Ribonucleoprotein</keyword>
<accession>A0A1F7JAR6</accession>
<name>A0A1F7JAR6_9BACT</name>
<dbReference type="PANTHER" id="PTHR21349:SF0">
    <property type="entry name" value="LARGE RIBOSOMAL SUBUNIT PROTEIN BL21M"/>
    <property type="match status" value="1"/>
</dbReference>
<dbReference type="HAMAP" id="MF_01363">
    <property type="entry name" value="Ribosomal_bL21"/>
    <property type="match status" value="1"/>
</dbReference>
<sequence length="103" mass="11530">MSNLAVVKTGGKQYIVREGDSITVDRLNVKEKDTIELVTLATFDSEGKSLELGAPELKSKVKAEVVAHGKGEKIRVARFKAKVRYRRVKGFRPFLTTLKIKKI</sequence>
<dbReference type="EMBL" id="MGAT01000016">
    <property type="protein sequence ID" value="OGK52707.1"/>
    <property type="molecule type" value="Genomic_DNA"/>
</dbReference>
<dbReference type="InterPro" id="IPR036164">
    <property type="entry name" value="bL21-like_sf"/>
</dbReference>
<protein>
    <recommendedName>
        <fullName evidence="4">Large ribosomal subunit protein bL21</fullName>
    </recommendedName>
</protein>
<reference evidence="6 7" key="1">
    <citation type="journal article" date="2016" name="Nat. Commun.">
        <title>Thousands of microbial genomes shed light on interconnected biogeochemical processes in an aquifer system.</title>
        <authorList>
            <person name="Anantharaman K."/>
            <person name="Brown C.T."/>
            <person name="Hug L.A."/>
            <person name="Sharon I."/>
            <person name="Castelle C.J."/>
            <person name="Probst A.J."/>
            <person name="Thomas B.C."/>
            <person name="Singh A."/>
            <person name="Wilkins M.J."/>
            <person name="Karaoz U."/>
            <person name="Brodie E.L."/>
            <person name="Williams K.H."/>
            <person name="Hubbard S.S."/>
            <person name="Banfield J.F."/>
        </authorList>
    </citation>
    <scope>NUCLEOTIDE SEQUENCE [LARGE SCALE GENOMIC DNA]</scope>
</reference>
<dbReference type="SUPFAM" id="SSF141091">
    <property type="entry name" value="L21p-like"/>
    <property type="match status" value="1"/>
</dbReference>